<sequence length="134" mass="14589">MNKSAMWVFTVSAICMSVTAHAEDAAEKAFTDELLECAAYYQISSEAIAAMNAPQMKAVGDRLKTSAIDAVAIAGKYRAPEQVEKDVVAAKQKQIDKLAGSNNLGALMSKYKDSCKSIVTDPQKRLDYWIMATM</sequence>
<accession>A0A106C1P8</accession>
<evidence type="ECO:0000256" key="1">
    <source>
        <dbReference type="SAM" id="SignalP"/>
    </source>
</evidence>
<gene>
    <name evidence="2" type="ORF">AWJ07_12930</name>
</gene>
<protein>
    <submittedName>
        <fullName evidence="2">Uncharacterized protein</fullName>
    </submittedName>
</protein>
<proteinExistence type="predicted"/>
<keyword evidence="1" id="KW-0732">Signal</keyword>
<name>A0A106C1P8_SHEFR</name>
<dbReference type="Proteomes" id="UP000055702">
    <property type="component" value="Unassembled WGS sequence"/>
</dbReference>
<dbReference type="AlphaFoldDB" id="A0A106C1P8"/>
<feature type="chain" id="PRO_5007126007" evidence="1">
    <location>
        <begin position="23"/>
        <end position="134"/>
    </location>
</feature>
<dbReference type="EMBL" id="LRDC01000011">
    <property type="protein sequence ID" value="KVX02609.1"/>
    <property type="molecule type" value="Genomic_DNA"/>
</dbReference>
<organism evidence="2">
    <name type="scientific">Shewanella frigidimarina</name>
    <dbReference type="NCBI Taxonomy" id="56812"/>
    <lineage>
        <taxon>Bacteria</taxon>
        <taxon>Pseudomonadati</taxon>
        <taxon>Pseudomonadota</taxon>
        <taxon>Gammaproteobacteria</taxon>
        <taxon>Alteromonadales</taxon>
        <taxon>Shewanellaceae</taxon>
        <taxon>Shewanella</taxon>
    </lineage>
</organism>
<feature type="signal peptide" evidence="1">
    <location>
        <begin position="1"/>
        <end position="22"/>
    </location>
</feature>
<evidence type="ECO:0000313" key="2">
    <source>
        <dbReference type="EMBL" id="KVX02609.1"/>
    </source>
</evidence>
<dbReference type="RefSeq" id="WP_059745016.1">
    <property type="nucleotide sequence ID" value="NZ_JBBMQR010000002.1"/>
</dbReference>
<comment type="caution">
    <text evidence="2">The sequence shown here is derived from an EMBL/GenBank/DDBJ whole genome shotgun (WGS) entry which is preliminary data.</text>
</comment>
<reference evidence="2 3" key="1">
    <citation type="submission" date="2016-01" db="EMBL/GenBank/DDBJ databases">
        <title>Draft genome of the antarctic isolate Shewanella frigidimarina Ag06-30.</title>
        <authorList>
            <person name="Parmeciano Di Noto G."/>
            <person name="Vazquez S."/>
            <person name="Mac Cormack W."/>
            <person name="Iriarte A."/>
            <person name="Quiroga C."/>
        </authorList>
    </citation>
    <scope>NUCLEOTIDE SEQUENCE [LARGE SCALE GENOMIC DNA]</scope>
    <source>
        <strain evidence="2 3">Ag06-30</strain>
    </source>
</reference>
<evidence type="ECO:0000313" key="3">
    <source>
        <dbReference type="Proteomes" id="UP000055702"/>
    </source>
</evidence>